<dbReference type="Proteomes" id="UP000321807">
    <property type="component" value="Chromosome"/>
</dbReference>
<proteinExistence type="predicted"/>
<dbReference type="AlphaFoldDB" id="A0A5B9E4G8"/>
<sequence length="290" mass="33058">MGMTGSPNRIFKYLAPERISVLSEQLIRYTPLGAFNDPFEGRPEIRGFVSDEEALSNFATAVPSELSAAYSKLPTEVRKIVSHQQWMQFATPFMVQHQSEFLAMLHTASTQVLPSLPSKFDDVMGVLSLCEVPDSLLMWAHYGVSHTGFVIEFDPSHPYFNTRRSEDDEFGHLRQVVYRDIRPSANLIDLDGSEMFLVKSKEWEYEHEWRVLRPLKDAEQVISVNDQQIHLFQLPQAAVKAVIFGSRASAYLMDQARELISANSEISHIQMLRCVPSESRFALDIRPYAT</sequence>
<dbReference type="EMBL" id="CP042807">
    <property type="protein sequence ID" value="QEE25167.1"/>
    <property type="molecule type" value="Genomic_DNA"/>
</dbReference>
<name>A0A5B9E4G8_9GAMM</name>
<gene>
    <name evidence="1" type="ORF">CS053_12190</name>
</gene>
<protein>
    <submittedName>
        <fullName evidence="1">DUF2971 domain-containing protein</fullName>
    </submittedName>
</protein>
<dbReference type="InterPro" id="IPR021352">
    <property type="entry name" value="DUF2971"/>
</dbReference>
<dbReference type="KEGG" id="rgl:CS053_12190"/>
<evidence type="ECO:0000313" key="2">
    <source>
        <dbReference type="Proteomes" id="UP000321807"/>
    </source>
</evidence>
<accession>A0A5B9E4G8</accession>
<dbReference type="Pfam" id="PF11185">
    <property type="entry name" value="DUF2971"/>
    <property type="match status" value="1"/>
</dbReference>
<evidence type="ECO:0000313" key="1">
    <source>
        <dbReference type="EMBL" id="QEE25167.1"/>
    </source>
</evidence>
<organism evidence="1 2">
    <name type="scientific">Rhodanobacter glycinis</name>
    <dbReference type="NCBI Taxonomy" id="582702"/>
    <lineage>
        <taxon>Bacteria</taxon>
        <taxon>Pseudomonadati</taxon>
        <taxon>Pseudomonadota</taxon>
        <taxon>Gammaproteobacteria</taxon>
        <taxon>Lysobacterales</taxon>
        <taxon>Rhodanobacteraceae</taxon>
        <taxon>Rhodanobacter</taxon>
    </lineage>
</organism>
<reference evidence="1 2" key="1">
    <citation type="submission" date="2019-08" db="EMBL/GenBank/DDBJ databases">
        <title>Complete genome sequence of Rhodanobacter glycinis strain T01E-68 isolated from tomato root.</title>
        <authorList>
            <person name="Weon H.-Y."/>
            <person name="Lee S.A."/>
        </authorList>
    </citation>
    <scope>NUCLEOTIDE SEQUENCE [LARGE SCALE GENOMIC DNA]</scope>
    <source>
        <strain evidence="1 2">T01E-68</strain>
    </source>
</reference>